<evidence type="ECO:0000256" key="1">
    <source>
        <dbReference type="SAM" id="MobiDB-lite"/>
    </source>
</evidence>
<evidence type="ECO:0000313" key="2">
    <source>
        <dbReference type="EMBL" id="MQX12144.1"/>
    </source>
</evidence>
<comment type="caution">
    <text evidence="2">The sequence shown here is derived from an EMBL/GenBank/DDBJ whole genome shotgun (WGS) entry which is preliminary data.</text>
</comment>
<reference evidence="2 3" key="1">
    <citation type="journal article" date="2013" name="Genome Biol.">
        <title>Comparative genomics of the core and accessory genomes of 48 Sinorhizobium strains comprising five genospecies.</title>
        <authorList>
            <person name="Sugawara M."/>
            <person name="Epstein B."/>
            <person name="Badgley B.D."/>
            <person name="Unno T."/>
            <person name="Xu L."/>
            <person name="Reese J."/>
            <person name="Gyaneshwar P."/>
            <person name="Denny R."/>
            <person name="Mudge J."/>
            <person name="Bharti A.K."/>
            <person name="Farmer A.D."/>
            <person name="May G.D."/>
            <person name="Woodward J.E."/>
            <person name="Medigue C."/>
            <person name="Vallenet D."/>
            <person name="Lajus A."/>
            <person name="Rouy Z."/>
            <person name="Martinez-Vaz B."/>
            <person name="Tiffin P."/>
            <person name="Young N.D."/>
            <person name="Sadowsky M.J."/>
        </authorList>
    </citation>
    <scope>NUCLEOTIDE SEQUENCE [LARGE SCALE GENOMIC DNA]</scope>
    <source>
        <strain evidence="2 3">USDA205</strain>
    </source>
</reference>
<evidence type="ECO:0000313" key="3">
    <source>
        <dbReference type="Proteomes" id="UP000466694"/>
    </source>
</evidence>
<gene>
    <name evidence="2" type="ORF">GHK48_28940</name>
</gene>
<feature type="compositionally biased region" description="Polar residues" evidence="1">
    <location>
        <begin position="102"/>
        <end position="116"/>
    </location>
</feature>
<dbReference type="AlphaFoldDB" id="A0A844AG46"/>
<feature type="region of interest" description="Disordered" evidence="1">
    <location>
        <begin position="11"/>
        <end position="41"/>
    </location>
</feature>
<sequence>MSLSPADACLNAVPTNGQGQGSEIAREPGPGVLNRKRMSKKMRKVSAKNLKRLQRRIARAEARGDFRAAERLRRLISKSYYIRVGMLVEEMDRQNGRRRPRPQSTGEAGSPRCNSLQRDRSMLTDITWHDEELAPNEVLIENDVVKLGRDCVSARRWRLTVTWTRRVWRKTSIWERRLAISTRFSR</sequence>
<accession>A0A844AG46</accession>
<dbReference type="EMBL" id="WISZ01000216">
    <property type="protein sequence ID" value="MQX12144.1"/>
    <property type="molecule type" value="Genomic_DNA"/>
</dbReference>
<name>A0A844AG46_RHIFR</name>
<proteinExistence type="predicted"/>
<organism evidence="2 3">
    <name type="scientific">Rhizobium fredii</name>
    <name type="common">Sinorhizobium fredii</name>
    <dbReference type="NCBI Taxonomy" id="380"/>
    <lineage>
        <taxon>Bacteria</taxon>
        <taxon>Pseudomonadati</taxon>
        <taxon>Pseudomonadota</taxon>
        <taxon>Alphaproteobacteria</taxon>
        <taxon>Hyphomicrobiales</taxon>
        <taxon>Rhizobiaceae</taxon>
        <taxon>Sinorhizobium/Ensifer group</taxon>
        <taxon>Sinorhizobium</taxon>
    </lineage>
</organism>
<protein>
    <submittedName>
        <fullName evidence="2">Uncharacterized protein</fullName>
    </submittedName>
</protein>
<feature type="region of interest" description="Disordered" evidence="1">
    <location>
        <begin position="92"/>
        <end position="116"/>
    </location>
</feature>
<dbReference type="Proteomes" id="UP000466694">
    <property type="component" value="Unassembled WGS sequence"/>
</dbReference>